<sequence>MGNCSIFLILCAVRFVFVSSQTPAAHMKRIREMEIDLRRYQKLHQDGINKIQVLEKELTKHKKVLEEFSLVCSAFSHEQGNQNLNGPVAAKPDLRQTIVEPMSGIVVESADAVVASSDHIYIIVKYKTFEKHHVLWAYNIRGQMIPIQDGDHLGTVHVVENNNPEKTALKINKTALHDVELLYLKVLSEVSEVTLVFRMSAINGGGSQNVPEVQIIHTSPSDIIANRSQDLTLKVKVKSTDPTVTGLLNYISIDNSMNPSLLLDLQGNDPRLNGTMTDVPGGKEWTANVDSSLVALGGMLSFRIMVLQQEGIISQMYIGKTFNIYPESREASKSPFPDNSVALLSIYGPSGSTLIVKPPVGALWCYAFGSPSPMTKISRINFDGSRTLMNGTIYSSGKYDSATAITFQNVKKDIEGMYVCEAAARKSRREEFIQIRTNI</sequence>
<feature type="signal peptide" evidence="1">
    <location>
        <begin position="1"/>
        <end position="20"/>
    </location>
</feature>
<reference evidence="2" key="2">
    <citation type="journal article" date="2021" name="Genome Biol. Evol.">
        <title>Developing a high-quality reference genome for a parasitic bivalve with doubly uniparental inheritance (Bivalvia: Unionida).</title>
        <authorList>
            <person name="Smith C.H."/>
        </authorList>
    </citation>
    <scope>NUCLEOTIDE SEQUENCE</scope>
    <source>
        <strain evidence="2">CHS0354</strain>
        <tissue evidence="2">Mantle</tissue>
    </source>
</reference>
<reference evidence="2" key="1">
    <citation type="journal article" date="2021" name="Genome Biol. Evol.">
        <title>A High-Quality Reference Genome for a Parasitic Bivalve with Doubly Uniparental Inheritance (Bivalvia: Unionida).</title>
        <authorList>
            <person name="Smith C.H."/>
        </authorList>
    </citation>
    <scope>NUCLEOTIDE SEQUENCE</scope>
    <source>
        <strain evidence="2">CHS0354</strain>
    </source>
</reference>
<proteinExistence type="predicted"/>
<dbReference type="EMBL" id="JAEAOA010001923">
    <property type="protein sequence ID" value="KAK3609137.1"/>
    <property type="molecule type" value="Genomic_DNA"/>
</dbReference>
<evidence type="ECO:0000256" key="1">
    <source>
        <dbReference type="SAM" id="SignalP"/>
    </source>
</evidence>
<dbReference type="AlphaFoldDB" id="A0AAE0WD45"/>
<evidence type="ECO:0008006" key="4">
    <source>
        <dbReference type="Google" id="ProtNLM"/>
    </source>
</evidence>
<reference evidence="2" key="3">
    <citation type="submission" date="2023-05" db="EMBL/GenBank/DDBJ databases">
        <authorList>
            <person name="Smith C.H."/>
        </authorList>
    </citation>
    <scope>NUCLEOTIDE SEQUENCE</scope>
    <source>
        <strain evidence="2">CHS0354</strain>
        <tissue evidence="2">Mantle</tissue>
    </source>
</reference>
<protein>
    <recommendedName>
        <fullName evidence="4">Ig-like domain-containing protein</fullName>
    </recommendedName>
</protein>
<comment type="caution">
    <text evidence="2">The sequence shown here is derived from an EMBL/GenBank/DDBJ whole genome shotgun (WGS) entry which is preliminary data.</text>
</comment>
<feature type="chain" id="PRO_5041972937" description="Ig-like domain-containing protein" evidence="1">
    <location>
        <begin position="21"/>
        <end position="439"/>
    </location>
</feature>
<dbReference type="Proteomes" id="UP001195483">
    <property type="component" value="Unassembled WGS sequence"/>
</dbReference>
<gene>
    <name evidence="2" type="ORF">CHS0354_032664</name>
</gene>
<evidence type="ECO:0000313" key="3">
    <source>
        <dbReference type="Proteomes" id="UP001195483"/>
    </source>
</evidence>
<organism evidence="2 3">
    <name type="scientific">Potamilus streckersoni</name>
    <dbReference type="NCBI Taxonomy" id="2493646"/>
    <lineage>
        <taxon>Eukaryota</taxon>
        <taxon>Metazoa</taxon>
        <taxon>Spiralia</taxon>
        <taxon>Lophotrochozoa</taxon>
        <taxon>Mollusca</taxon>
        <taxon>Bivalvia</taxon>
        <taxon>Autobranchia</taxon>
        <taxon>Heteroconchia</taxon>
        <taxon>Palaeoheterodonta</taxon>
        <taxon>Unionida</taxon>
        <taxon>Unionoidea</taxon>
        <taxon>Unionidae</taxon>
        <taxon>Ambleminae</taxon>
        <taxon>Lampsilini</taxon>
        <taxon>Potamilus</taxon>
    </lineage>
</organism>
<name>A0AAE0WD45_9BIVA</name>
<keyword evidence="1" id="KW-0732">Signal</keyword>
<accession>A0AAE0WD45</accession>
<keyword evidence="3" id="KW-1185">Reference proteome</keyword>
<evidence type="ECO:0000313" key="2">
    <source>
        <dbReference type="EMBL" id="KAK3609137.1"/>
    </source>
</evidence>